<evidence type="ECO:0000313" key="2">
    <source>
        <dbReference type="EMBL" id="SUA41155.1"/>
    </source>
</evidence>
<dbReference type="AlphaFoldDB" id="A0A378WKN3"/>
<keyword evidence="1" id="KW-0175">Coiled coil</keyword>
<dbReference type="RefSeq" id="WP_062965544.1">
    <property type="nucleotide sequence ID" value="NZ_JAJFOE010000001.1"/>
</dbReference>
<feature type="coiled-coil region" evidence="1">
    <location>
        <begin position="88"/>
        <end position="115"/>
    </location>
</feature>
<accession>A0A378WKN3</accession>
<protein>
    <submittedName>
        <fullName evidence="2">Uncharacterized protein</fullName>
    </submittedName>
</protein>
<reference evidence="2 3" key="1">
    <citation type="submission" date="2018-06" db="EMBL/GenBank/DDBJ databases">
        <authorList>
            <consortium name="Pathogen Informatics"/>
            <person name="Doyle S."/>
        </authorList>
    </citation>
    <scope>NUCLEOTIDE SEQUENCE [LARGE SCALE GENOMIC DNA]</scope>
    <source>
        <strain evidence="2 3">NCTC13184</strain>
    </source>
</reference>
<gene>
    <name evidence="2" type="ORF">NCTC13184_00488</name>
</gene>
<evidence type="ECO:0000313" key="3">
    <source>
        <dbReference type="Proteomes" id="UP000255082"/>
    </source>
</evidence>
<name>A0A378WKN3_9NOCA</name>
<organism evidence="2 3">
    <name type="scientific">Nocardia africana</name>
    <dbReference type="NCBI Taxonomy" id="134964"/>
    <lineage>
        <taxon>Bacteria</taxon>
        <taxon>Bacillati</taxon>
        <taxon>Actinomycetota</taxon>
        <taxon>Actinomycetes</taxon>
        <taxon>Mycobacteriales</taxon>
        <taxon>Nocardiaceae</taxon>
        <taxon>Nocardia</taxon>
    </lineage>
</organism>
<proteinExistence type="predicted"/>
<sequence>MPVNWGELRDYVYASRLGPASVAEIQRKLKRLGLKVAAPGFVPEQHMWTVVYQPDTPLGSFLEKALTGQSSEVAPPANLVSLVLVGAAVTKEQELRSLRETIDRLDARVKDQDEKILALRAIIDRIKVAVADI</sequence>
<dbReference type="EMBL" id="UGRU01000001">
    <property type="protein sequence ID" value="SUA41155.1"/>
    <property type="molecule type" value="Genomic_DNA"/>
</dbReference>
<dbReference type="Proteomes" id="UP000255082">
    <property type="component" value="Unassembled WGS sequence"/>
</dbReference>
<evidence type="ECO:0000256" key="1">
    <source>
        <dbReference type="SAM" id="Coils"/>
    </source>
</evidence>